<name>A0A7S2QQQ2_9APIC</name>
<comment type="catalytic activity">
    <reaction evidence="9">
        <text>D-xylose(out) = D-xylose(in)</text>
        <dbReference type="Rhea" id="RHEA:78427"/>
        <dbReference type="ChEBI" id="CHEBI:53455"/>
    </reaction>
    <physiologicalReaction direction="left-to-right" evidence="9">
        <dbReference type="Rhea" id="RHEA:78428"/>
    </physiologicalReaction>
</comment>
<gene>
    <name evidence="16" type="ORF">LABB0372_LOCUS508</name>
</gene>
<protein>
    <recommendedName>
        <fullName evidence="13">Hexose transporter 1</fullName>
    </recommendedName>
</protein>
<dbReference type="InterPro" id="IPR003663">
    <property type="entry name" value="Sugar/inositol_transpt"/>
</dbReference>
<evidence type="ECO:0000256" key="8">
    <source>
        <dbReference type="ARBA" id="ARBA00044648"/>
    </source>
</evidence>
<evidence type="ECO:0000256" key="5">
    <source>
        <dbReference type="ARBA" id="ARBA00022989"/>
    </source>
</evidence>
<dbReference type="PANTHER" id="PTHR23503">
    <property type="entry name" value="SOLUTE CARRIER FAMILY 2"/>
    <property type="match status" value="1"/>
</dbReference>
<evidence type="ECO:0000256" key="7">
    <source>
        <dbReference type="ARBA" id="ARBA00044637"/>
    </source>
</evidence>
<dbReference type="GO" id="GO:0005886">
    <property type="term" value="C:plasma membrane"/>
    <property type="evidence" value="ECO:0007669"/>
    <property type="project" value="UniProtKB-SubCell"/>
</dbReference>
<evidence type="ECO:0000256" key="6">
    <source>
        <dbReference type="ARBA" id="ARBA00023136"/>
    </source>
</evidence>
<dbReference type="InterPro" id="IPR005828">
    <property type="entry name" value="MFS_sugar_transport-like"/>
</dbReference>
<dbReference type="SUPFAM" id="SSF103473">
    <property type="entry name" value="MFS general substrate transporter"/>
    <property type="match status" value="1"/>
</dbReference>
<evidence type="ECO:0000256" key="14">
    <source>
        <dbReference type="SAM" id="Phobius"/>
    </source>
</evidence>
<dbReference type="PRINTS" id="PR00171">
    <property type="entry name" value="SUGRTRNSPORT"/>
</dbReference>
<dbReference type="InterPro" id="IPR005829">
    <property type="entry name" value="Sugar_transporter_CS"/>
</dbReference>
<evidence type="ECO:0000259" key="15">
    <source>
        <dbReference type="PROSITE" id="PS50850"/>
    </source>
</evidence>
<comment type="subcellular location">
    <subcellularLocation>
        <location evidence="1">Cell membrane</location>
        <topology evidence="1">Multi-pass membrane protein</topology>
    </subcellularLocation>
</comment>
<comment type="catalytic activity">
    <reaction evidence="12">
        <text>D-fructose(out) = D-fructose(in)</text>
        <dbReference type="Rhea" id="RHEA:60372"/>
        <dbReference type="ChEBI" id="CHEBI:37721"/>
    </reaction>
    <physiologicalReaction direction="left-to-right" evidence="12">
        <dbReference type="Rhea" id="RHEA:60373"/>
    </physiologicalReaction>
</comment>
<keyword evidence="3" id="KW-0813">Transport</keyword>
<dbReference type="InterPro" id="IPR036259">
    <property type="entry name" value="MFS_trans_sf"/>
</dbReference>
<reference evidence="16" key="1">
    <citation type="submission" date="2021-01" db="EMBL/GenBank/DDBJ databases">
        <authorList>
            <person name="Corre E."/>
            <person name="Pelletier E."/>
            <person name="Niang G."/>
            <person name="Scheremetjew M."/>
            <person name="Finn R."/>
            <person name="Kale V."/>
            <person name="Holt S."/>
            <person name="Cochrane G."/>
            <person name="Meng A."/>
            <person name="Brown T."/>
            <person name="Cohen L."/>
        </authorList>
    </citation>
    <scope>NUCLEOTIDE SEQUENCE</scope>
    <source>
        <strain evidence="16">Grappler Inlet BC</strain>
    </source>
</reference>
<sequence length="480" mass="50858">MGVSSNKDENVVNVYIGIALAGSLLFGYGLSSMNTMKEAIGVEFGWSGSELTANFSYLSTAVYIGAAAGSLSGSFLSKYGRRVMNLCLHGLFVLGGLVCAFSNGFAMLLIGRLLAGLGVGLTTVASPMIISEISPLEIRGANGVRHQLFITVGILLGMALGAPFNFESFFIPTNIYMRLMLGLPAAVSLLTLSVILFWKKSDTPNYLVSVGKKAEAQKLLRAIYKKQDIETEYRSLLAVESSPGSKSMGIFSALKDKWYRSAIIVGVVLSIGQQASGINAFVSLSNSIFQSAGITGSNLSLANVVMGVVNCLMTFPAIWIVDSFGRKSLYVMGVGGMTVSLSLVPLAIISPWASCLPTVSVISVVGFIVFFAVSAGPVLWVVLNEIFPPEISGAACGVCAALNWVTGICVVQLVALFEDAKYTNTIFTSFAGASAIVFVFLIFFFKESKGRSNADSPYLEGRPCADSLALNAKGSVDRYV</sequence>
<feature type="transmembrane region" description="Helical" evidence="14">
    <location>
        <begin position="88"/>
        <end position="110"/>
    </location>
</feature>
<feature type="transmembrane region" description="Helical" evidence="14">
    <location>
        <begin position="55"/>
        <end position="76"/>
    </location>
</feature>
<dbReference type="PROSITE" id="PS00216">
    <property type="entry name" value="SUGAR_TRANSPORT_1"/>
    <property type="match status" value="1"/>
</dbReference>
<dbReference type="PANTHER" id="PTHR23503:SF8">
    <property type="entry name" value="FACILITATED GLUCOSE TRANSPORTER PROTEIN 1"/>
    <property type="match status" value="1"/>
</dbReference>
<proteinExistence type="predicted"/>
<evidence type="ECO:0000313" key="16">
    <source>
        <dbReference type="EMBL" id="CAD9649171.1"/>
    </source>
</evidence>
<dbReference type="EMBL" id="HBHB01001094">
    <property type="protein sequence ID" value="CAD9649171.1"/>
    <property type="molecule type" value="Transcribed_RNA"/>
</dbReference>
<comment type="catalytic activity">
    <reaction evidence="8">
        <text>D-glucose(out) = D-glucose(in)</text>
        <dbReference type="Rhea" id="RHEA:60376"/>
        <dbReference type="ChEBI" id="CHEBI:4167"/>
    </reaction>
    <physiologicalReaction direction="left-to-right" evidence="8">
        <dbReference type="Rhea" id="RHEA:60377"/>
    </physiologicalReaction>
</comment>
<dbReference type="InterPro" id="IPR045263">
    <property type="entry name" value="GLUT"/>
</dbReference>
<dbReference type="PROSITE" id="PS50850">
    <property type="entry name" value="MFS"/>
    <property type="match status" value="1"/>
</dbReference>
<feature type="transmembrane region" description="Helical" evidence="14">
    <location>
        <begin position="258"/>
        <end position="281"/>
    </location>
</feature>
<organism evidence="16">
    <name type="scientific">Lankesteria abbotti</name>
    <dbReference type="NCBI Taxonomy" id="340204"/>
    <lineage>
        <taxon>Eukaryota</taxon>
        <taxon>Sar</taxon>
        <taxon>Alveolata</taxon>
        <taxon>Apicomplexa</taxon>
        <taxon>Conoidasida</taxon>
        <taxon>Gregarinasina</taxon>
        <taxon>Eugregarinorida</taxon>
        <taxon>Lecudinidae</taxon>
        <taxon>Lankesteria</taxon>
    </lineage>
</organism>
<evidence type="ECO:0000256" key="12">
    <source>
        <dbReference type="ARBA" id="ARBA00044710"/>
    </source>
</evidence>
<feature type="transmembrane region" description="Helical" evidence="14">
    <location>
        <begin position="361"/>
        <end position="383"/>
    </location>
</feature>
<keyword evidence="4 14" id="KW-0812">Transmembrane</keyword>
<feature type="transmembrane region" description="Helical" evidence="14">
    <location>
        <begin position="12"/>
        <end position="30"/>
    </location>
</feature>
<comment type="subunit">
    <text evidence="2">Homodimer.</text>
</comment>
<evidence type="ECO:0000256" key="3">
    <source>
        <dbReference type="ARBA" id="ARBA00022448"/>
    </source>
</evidence>
<feature type="transmembrane region" description="Helical" evidence="14">
    <location>
        <begin position="301"/>
        <end position="321"/>
    </location>
</feature>
<comment type="catalytic activity">
    <reaction evidence="11">
        <text>D-glucosamine(out) = D-glucosamine(in)</text>
        <dbReference type="Rhea" id="RHEA:78423"/>
        <dbReference type="ChEBI" id="CHEBI:58723"/>
    </reaction>
    <physiologicalReaction direction="left-to-right" evidence="11">
        <dbReference type="Rhea" id="RHEA:78424"/>
    </physiologicalReaction>
</comment>
<dbReference type="Pfam" id="PF00083">
    <property type="entry name" value="Sugar_tr"/>
    <property type="match status" value="1"/>
</dbReference>
<evidence type="ECO:0000256" key="1">
    <source>
        <dbReference type="ARBA" id="ARBA00004651"/>
    </source>
</evidence>
<comment type="catalytic activity">
    <reaction evidence="7">
        <text>D-galactose(in) = D-galactose(out)</text>
        <dbReference type="Rhea" id="RHEA:34915"/>
        <dbReference type="ChEBI" id="CHEBI:4139"/>
    </reaction>
    <physiologicalReaction direction="right-to-left" evidence="7">
        <dbReference type="Rhea" id="RHEA:34917"/>
    </physiologicalReaction>
</comment>
<feature type="transmembrane region" description="Helical" evidence="14">
    <location>
        <begin position="116"/>
        <end position="136"/>
    </location>
</feature>
<evidence type="ECO:0000256" key="4">
    <source>
        <dbReference type="ARBA" id="ARBA00022692"/>
    </source>
</evidence>
<feature type="transmembrane region" description="Helical" evidence="14">
    <location>
        <begin position="148"/>
        <end position="166"/>
    </location>
</feature>
<keyword evidence="6 14" id="KW-0472">Membrane</keyword>
<evidence type="ECO:0000256" key="10">
    <source>
        <dbReference type="ARBA" id="ARBA00044662"/>
    </source>
</evidence>
<evidence type="ECO:0000256" key="11">
    <source>
        <dbReference type="ARBA" id="ARBA00044668"/>
    </source>
</evidence>
<dbReference type="Gene3D" id="1.20.1250.20">
    <property type="entry name" value="MFS general substrate transporter like domains"/>
    <property type="match status" value="1"/>
</dbReference>
<evidence type="ECO:0000256" key="13">
    <source>
        <dbReference type="ARBA" id="ARBA00044780"/>
    </source>
</evidence>
<dbReference type="GO" id="GO:0015149">
    <property type="term" value="F:hexose transmembrane transporter activity"/>
    <property type="evidence" value="ECO:0007669"/>
    <property type="project" value="TreeGrafter"/>
</dbReference>
<evidence type="ECO:0000256" key="2">
    <source>
        <dbReference type="ARBA" id="ARBA00011738"/>
    </source>
</evidence>
<dbReference type="PROSITE" id="PS00217">
    <property type="entry name" value="SUGAR_TRANSPORT_2"/>
    <property type="match status" value="1"/>
</dbReference>
<feature type="transmembrane region" description="Helical" evidence="14">
    <location>
        <begin position="395"/>
        <end position="414"/>
    </location>
</feature>
<keyword evidence="5 14" id="KW-1133">Transmembrane helix</keyword>
<feature type="domain" description="Major facilitator superfamily (MFS) profile" evidence="15">
    <location>
        <begin position="15"/>
        <end position="449"/>
    </location>
</feature>
<comment type="catalytic activity">
    <reaction evidence="10">
        <text>D-mannose(out) = D-mannose(in)</text>
        <dbReference type="Rhea" id="RHEA:78391"/>
        <dbReference type="ChEBI" id="CHEBI:4208"/>
    </reaction>
    <physiologicalReaction direction="left-to-right" evidence="10">
        <dbReference type="Rhea" id="RHEA:78392"/>
    </physiologicalReaction>
</comment>
<evidence type="ECO:0000256" key="9">
    <source>
        <dbReference type="ARBA" id="ARBA00044656"/>
    </source>
</evidence>
<feature type="transmembrane region" description="Helical" evidence="14">
    <location>
        <begin position="426"/>
        <end position="445"/>
    </location>
</feature>
<accession>A0A7S2QQQ2</accession>
<dbReference type="InterPro" id="IPR020846">
    <property type="entry name" value="MFS_dom"/>
</dbReference>
<feature type="transmembrane region" description="Helical" evidence="14">
    <location>
        <begin position="178"/>
        <end position="198"/>
    </location>
</feature>
<feature type="transmembrane region" description="Helical" evidence="14">
    <location>
        <begin position="328"/>
        <end position="349"/>
    </location>
</feature>
<dbReference type="AlphaFoldDB" id="A0A7S2QQQ2"/>